<dbReference type="GO" id="GO:0008168">
    <property type="term" value="F:methyltransferase activity"/>
    <property type="evidence" value="ECO:0007669"/>
    <property type="project" value="UniProtKB-KW"/>
</dbReference>
<dbReference type="Proteomes" id="UP000611554">
    <property type="component" value="Unassembled WGS sequence"/>
</dbReference>
<keyword evidence="5" id="KW-0680">Restriction system</keyword>
<dbReference type="PANTHER" id="PTHR10629:SF52">
    <property type="entry name" value="DNA (CYTOSINE-5)-METHYLTRANSFERASE 1"/>
    <property type="match status" value="1"/>
</dbReference>
<evidence type="ECO:0000256" key="7">
    <source>
        <dbReference type="RuleBase" id="RU000416"/>
    </source>
</evidence>
<comment type="caution">
    <text evidence="8">The sequence shown here is derived from an EMBL/GenBank/DDBJ whole genome shotgun (WGS) entry which is preliminary data.</text>
</comment>
<dbReference type="InterPro" id="IPR050390">
    <property type="entry name" value="C5-Methyltransferase"/>
</dbReference>
<proteinExistence type="inferred from homology"/>
<comment type="similarity">
    <text evidence="6 7">Belongs to the class I-like SAM-binding methyltransferase superfamily. C5-methyltransferase family.</text>
</comment>
<dbReference type="Gene3D" id="3.90.120.10">
    <property type="entry name" value="DNA Methylase, subunit A, domain 2"/>
    <property type="match status" value="1"/>
</dbReference>
<keyword evidence="2 6" id="KW-0489">Methyltransferase</keyword>
<dbReference type="EMBL" id="BMQJ01000004">
    <property type="protein sequence ID" value="GGP91092.1"/>
    <property type="molecule type" value="Genomic_DNA"/>
</dbReference>
<keyword evidence="9" id="KW-1185">Reference proteome</keyword>
<dbReference type="RefSeq" id="WP_189246275.1">
    <property type="nucleotide sequence ID" value="NZ_BMQJ01000004.1"/>
</dbReference>
<name>A0ABQ2QPI8_9ACTN</name>
<dbReference type="EC" id="2.1.1.37" evidence="1"/>
<evidence type="ECO:0000256" key="3">
    <source>
        <dbReference type="ARBA" id="ARBA00022679"/>
    </source>
</evidence>
<evidence type="ECO:0000256" key="6">
    <source>
        <dbReference type="PROSITE-ProRule" id="PRU01016"/>
    </source>
</evidence>
<keyword evidence="4 6" id="KW-0949">S-adenosyl-L-methionine</keyword>
<dbReference type="NCBIfam" id="TIGR00675">
    <property type="entry name" value="dcm"/>
    <property type="match status" value="1"/>
</dbReference>
<dbReference type="SUPFAM" id="SSF53335">
    <property type="entry name" value="S-adenosyl-L-methionine-dependent methyltransferases"/>
    <property type="match status" value="1"/>
</dbReference>
<dbReference type="Pfam" id="PF00145">
    <property type="entry name" value="DNA_methylase"/>
    <property type="match status" value="1"/>
</dbReference>
<keyword evidence="3 6" id="KW-0808">Transferase</keyword>
<protein>
    <recommendedName>
        <fullName evidence="1">DNA (cytosine-5-)-methyltransferase</fullName>
        <ecNumber evidence="1">2.1.1.37</ecNumber>
    </recommendedName>
</protein>
<reference evidence="9" key="1">
    <citation type="journal article" date="2019" name="Int. J. Syst. Evol. Microbiol.">
        <title>The Global Catalogue of Microorganisms (GCM) 10K type strain sequencing project: providing services to taxonomists for standard genome sequencing and annotation.</title>
        <authorList>
            <consortium name="The Broad Institute Genomics Platform"/>
            <consortium name="The Broad Institute Genome Sequencing Center for Infectious Disease"/>
            <person name="Wu L."/>
            <person name="Ma J."/>
        </authorList>
    </citation>
    <scope>NUCLEOTIDE SEQUENCE [LARGE SCALE GENOMIC DNA]</scope>
    <source>
        <strain evidence="9">JCM 3115</strain>
    </source>
</reference>
<gene>
    <name evidence="8" type="ORF">GCM10010140_21000</name>
</gene>
<dbReference type="PROSITE" id="PS51679">
    <property type="entry name" value="SAM_MT_C5"/>
    <property type="match status" value="1"/>
</dbReference>
<dbReference type="GO" id="GO:0032259">
    <property type="term" value="P:methylation"/>
    <property type="evidence" value="ECO:0007669"/>
    <property type="project" value="UniProtKB-KW"/>
</dbReference>
<dbReference type="Gene3D" id="3.40.50.150">
    <property type="entry name" value="Vaccinia Virus protein VP39"/>
    <property type="match status" value="1"/>
</dbReference>
<evidence type="ECO:0000256" key="5">
    <source>
        <dbReference type="ARBA" id="ARBA00022747"/>
    </source>
</evidence>
<comment type="caution">
    <text evidence="6">Lacks conserved residue(s) required for the propagation of feature annotation.</text>
</comment>
<dbReference type="PANTHER" id="PTHR10629">
    <property type="entry name" value="CYTOSINE-SPECIFIC METHYLTRANSFERASE"/>
    <property type="match status" value="1"/>
</dbReference>
<evidence type="ECO:0000256" key="2">
    <source>
        <dbReference type="ARBA" id="ARBA00022603"/>
    </source>
</evidence>
<evidence type="ECO:0000313" key="9">
    <source>
        <dbReference type="Proteomes" id="UP000611554"/>
    </source>
</evidence>
<sequence length="323" mass="34972">MSQRLTSLEVCAGAGGQALGLEQAGFDPVLLVDNDSHACATLRVNRPDWRVLQTDLKDFVGTEHDGVSDVDLLSGGVPSAPFSIAGKQQGTADDRDLLRTAVFLAMDVRPRAILLETTPSLLTSPGFEEVRSFIKEELRHLGYELAWKVLDAQHFGVPQTRRSSIIIAMPPTDFARFEWPRPQDSAPTVGEVLRESMGRNGWTGAEAWAVSANRVAPTIVGGSKKHGGADLGPTRTKRSWLELGVDGSGLADEVPGPEFVLNADLGRHGLPRLTVEQVAILQGLPADWLVTGRKTARYRQVAQMFPPAIATAVGRQIWTALQE</sequence>
<organism evidence="8 9">
    <name type="scientific">Streptosporangium pseudovulgare</name>
    <dbReference type="NCBI Taxonomy" id="35765"/>
    <lineage>
        <taxon>Bacteria</taxon>
        <taxon>Bacillati</taxon>
        <taxon>Actinomycetota</taxon>
        <taxon>Actinomycetes</taxon>
        <taxon>Streptosporangiales</taxon>
        <taxon>Streptosporangiaceae</taxon>
        <taxon>Streptosporangium</taxon>
    </lineage>
</organism>
<evidence type="ECO:0000256" key="4">
    <source>
        <dbReference type="ARBA" id="ARBA00022691"/>
    </source>
</evidence>
<dbReference type="InterPro" id="IPR029063">
    <property type="entry name" value="SAM-dependent_MTases_sf"/>
</dbReference>
<accession>A0ABQ2QPI8</accession>
<dbReference type="PRINTS" id="PR00105">
    <property type="entry name" value="C5METTRFRASE"/>
</dbReference>
<dbReference type="InterPro" id="IPR001525">
    <property type="entry name" value="C5_MeTfrase"/>
</dbReference>
<evidence type="ECO:0000313" key="8">
    <source>
        <dbReference type="EMBL" id="GGP91092.1"/>
    </source>
</evidence>
<evidence type="ECO:0000256" key="1">
    <source>
        <dbReference type="ARBA" id="ARBA00011975"/>
    </source>
</evidence>